<dbReference type="RefSeq" id="YP_009315722.1">
    <property type="nucleotide sequence ID" value="NC_031668.1"/>
</dbReference>
<reference evidence="1" key="1">
    <citation type="submission" date="2016-10" db="EMBL/GenBank/DDBJ databases">
        <title>Chloroplast genomes as a tool to resolve red algal phylogenies: a case study in the Nemaliales.</title>
        <authorList>
            <person name="Costa J.F."/>
            <person name="Lin S.M."/>
            <person name="Macaya E.C."/>
            <person name="Fernandez-Garcia C."/>
            <person name="Verbruggen H."/>
        </authorList>
    </citation>
    <scope>NUCLEOTIDE SEQUENCE</scope>
    <source>
        <strain evidence="1">C.0024</strain>
    </source>
</reference>
<dbReference type="InterPro" id="IPR019656">
    <property type="entry name" value="Uncharacterised_Ycf34"/>
</dbReference>
<dbReference type="AlphaFoldDB" id="A0A1G4P0F2"/>
<reference evidence="1" key="2">
    <citation type="submission" date="2016-10" db="EMBL/GenBank/DDBJ databases">
        <authorList>
            <person name="de Groot N.N."/>
        </authorList>
    </citation>
    <scope>NUCLEOTIDE SEQUENCE</scope>
    <source>
        <strain evidence="1">C.0024</strain>
    </source>
</reference>
<accession>A0A1G4P0F2</accession>
<protein>
    <recommendedName>
        <fullName evidence="2">Ycf34</fullName>
    </recommendedName>
</protein>
<keyword evidence="1" id="KW-0150">Chloroplast</keyword>
<dbReference type="Pfam" id="PF10718">
    <property type="entry name" value="Ycf34"/>
    <property type="match status" value="1"/>
</dbReference>
<evidence type="ECO:0008006" key="2">
    <source>
        <dbReference type="Google" id="ProtNLM"/>
    </source>
</evidence>
<sequence>MCICINCSYVHSCSTYHFIKVQHNENTSKVDINFYPSNPIIQVNLKTIDENIQIDWDVIECLSFLEDPGQWREY</sequence>
<gene>
    <name evidence="1" type="primary">ycf34</name>
    <name evidence="1" type="ORF">C00024_85</name>
</gene>
<dbReference type="EMBL" id="LT622878">
    <property type="protein sequence ID" value="SCW24380.1"/>
    <property type="molecule type" value="Genomic_DNA"/>
</dbReference>
<evidence type="ECO:0000313" key="1">
    <source>
        <dbReference type="EMBL" id="SCW24380.1"/>
    </source>
</evidence>
<organism evidence="1">
    <name type="scientific">Trichogloeopsis pedicellata</name>
    <dbReference type="NCBI Taxonomy" id="1495610"/>
    <lineage>
        <taxon>Eukaryota</taxon>
        <taxon>Rhodophyta</taxon>
        <taxon>Florideophyceae</taxon>
        <taxon>Nemaliophycidae</taxon>
        <taxon>Nemaliales</taxon>
        <taxon>Liagoraceae</taxon>
        <taxon>Trichogloeopsis</taxon>
    </lineage>
</organism>
<dbReference type="GeneID" id="30000257"/>
<geneLocation type="chloroplast" evidence="1"/>
<name>A0A1G4P0F2_9FLOR</name>
<keyword evidence="1" id="KW-0934">Plastid</keyword>
<proteinExistence type="predicted"/>